<name>A0A5D3WJ06_9BACT</name>
<evidence type="ECO:0000313" key="3">
    <source>
        <dbReference type="Proteomes" id="UP000324159"/>
    </source>
</evidence>
<organism evidence="2 3">
    <name type="scientific">Geothermobacter ehrlichii</name>
    <dbReference type="NCBI Taxonomy" id="213224"/>
    <lineage>
        <taxon>Bacteria</taxon>
        <taxon>Pseudomonadati</taxon>
        <taxon>Thermodesulfobacteriota</taxon>
        <taxon>Desulfuromonadia</taxon>
        <taxon>Desulfuromonadales</taxon>
        <taxon>Geothermobacteraceae</taxon>
        <taxon>Geothermobacter</taxon>
    </lineage>
</organism>
<keyword evidence="1" id="KW-0472">Membrane</keyword>
<dbReference type="AlphaFoldDB" id="A0A5D3WJ06"/>
<dbReference type="Proteomes" id="UP000324159">
    <property type="component" value="Unassembled WGS sequence"/>
</dbReference>
<feature type="transmembrane region" description="Helical" evidence="1">
    <location>
        <begin position="6"/>
        <end position="26"/>
    </location>
</feature>
<proteinExistence type="predicted"/>
<dbReference type="EMBL" id="VNIB01000004">
    <property type="protein sequence ID" value="TYO98913.1"/>
    <property type="molecule type" value="Genomic_DNA"/>
</dbReference>
<sequence>MLESFALHLTAYISIFVVAQAVGLILKKR</sequence>
<gene>
    <name evidence="2" type="ORF">EDC39_10437</name>
</gene>
<keyword evidence="3" id="KW-1185">Reference proteome</keyword>
<protein>
    <submittedName>
        <fullName evidence="2">Uncharacterized protein</fullName>
    </submittedName>
</protein>
<keyword evidence="1" id="KW-0812">Transmembrane</keyword>
<reference evidence="2 3" key="1">
    <citation type="submission" date="2019-07" db="EMBL/GenBank/DDBJ databases">
        <title>Genomic Encyclopedia of Type Strains, Phase IV (KMG-IV): sequencing the most valuable type-strain genomes for metagenomic binning, comparative biology and taxonomic classification.</title>
        <authorList>
            <person name="Goeker M."/>
        </authorList>
    </citation>
    <scope>NUCLEOTIDE SEQUENCE [LARGE SCALE GENOMIC DNA]</scope>
    <source>
        <strain evidence="2 3">SS015</strain>
    </source>
</reference>
<comment type="caution">
    <text evidence="2">The sequence shown here is derived from an EMBL/GenBank/DDBJ whole genome shotgun (WGS) entry which is preliminary data.</text>
</comment>
<keyword evidence="1" id="KW-1133">Transmembrane helix</keyword>
<accession>A0A5D3WJ06</accession>
<evidence type="ECO:0000256" key="1">
    <source>
        <dbReference type="SAM" id="Phobius"/>
    </source>
</evidence>
<evidence type="ECO:0000313" key="2">
    <source>
        <dbReference type="EMBL" id="TYO98913.1"/>
    </source>
</evidence>